<organism evidence="2 3">
    <name type="scientific">Macrophomina phaseolina</name>
    <dbReference type="NCBI Taxonomy" id="35725"/>
    <lineage>
        <taxon>Eukaryota</taxon>
        <taxon>Fungi</taxon>
        <taxon>Dikarya</taxon>
        <taxon>Ascomycota</taxon>
        <taxon>Pezizomycotina</taxon>
        <taxon>Dothideomycetes</taxon>
        <taxon>Dothideomycetes incertae sedis</taxon>
        <taxon>Botryosphaeriales</taxon>
        <taxon>Botryosphaeriaceae</taxon>
        <taxon>Macrophomina</taxon>
    </lineage>
</organism>
<dbReference type="EMBL" id="JAGTJR010000004">
    <property type="protein sequence ID" value="KAH7061530.1"/>
    <property type="molecule type" value="Genomic_DNA"/>
</dbReference>
<evidence type="ECO:0000256" key="1">
    <source>
        <dbReference type="SAM" id="MobiDB-lite"/>
    </source>
</evidence>
<feature type="non-terminal residue" evidence="2">
    <location>
        <position position="1"/>
    </location>
</feature>
<sequence length="392" mass="43963">AYSETLVLPPPRVYQPNFHSTEPEPPAVCYGAPNGYPRLDSQDFLPKSHYYQEGKTSPCRPRLHLASAEPQVRPRLVLETQPAWQYPHCCLEFAHEARPAQQREMPSAVPKIARKIPNERRAEDVTMTSIWPPLPPGLGDYPRPSSSHYADARCRPGHPAPYRPGHYGIAPAEKANPPLQPKVPHAPARKLPSPPAAPKKRLAAVRADSPKYTRRDESRRPIIQAPRPVRPHALKSHERGTDIKPGHPEMRTVSDNSTQQRGARTPKTSSSGAFDHLSQHVQSTQEAIADMSASIQTLINGITIVVSTLARNAEDREDHRLLFQALVAAQTNVKRAIEDTVDKNERLVADVDQIAKHQRQLESTVRMMVEEQRAQRQILRRVLPAARQFNCL</sequence>
<evidence type="ECO:0000313" key="2">
    <source>
        <dbReference type="EMBL" id="KAH7061530.1"/>
    </source>
</evidence>
<comment type="caution">
    <text evidence="2">The sequence shown here is derived from an EMBL/GenBank/DDBJ whole genome shotgun (WGS) entry which is preliminary data.</text>
</comment>
<accession>A0ABQ8GP33</accession>
<protein>
    <submittedName>
        <fullName evidence="2">Uncharacterized protein</fullName>
    </submittedName>
</protein>
<reference evidence="2 3" key="1">
    <citation type="journal article" date="2021" name="Nat. Commun.">
        <title>Genetic determinants of endophytism in the Arabidopsis root mycobiome.</title>
        <authorList>
            <person name="Mesny F."/>
            <person name="Miyauchi S."/>
            <person name="Thiergart T."/>
            <person name="Pickel B."/>
            <person name="Atanasova L."/>
            <person name="Karlsson M."/>
            <person name="Huettel B."/>
            <person name="Barry K.W."/>
            <person name="Haridas S."/>
            <person name="Chen C."/>
            <person name="Bauer D."/>
            <person name="Andreopoulos W."/>
            <person name="Pangilinan J."/>
            <person name="LaButti K."/>
            <person name="Riley R."/>
            <person name="Lipzen A."/>
            <person name="Clum A."/>
            <person name="Drula E."/>
            <person name="Henrissat B."/>
            <person name="Kohler A."/>
            <person name="Grigoriev I.V."/>
            <person name="Martin F.M."/>
            <person name="Hacquard S."/>
        </authorList>
    </citation>
    <scope>NUCLEOTIDE SEQUENCE [LARGE SCALE GENOMIC DNA]</scope>
    <source>
        <strain evidence="2 3">MPI-SDFR-AT-0080</strain>
    </source>
</reference>
<feature type="compositionally biased region" description="Basic and acidic residues" evidence="1">
    <location>
        <begin position="235"/>
        <end position="252"/>
    </location>
</feature>
<keyword evidence="3" id="KW-1185">Reference proteome</keyword>
<feature type="compositionally biased region" description="Polar residues" evidence="1">
    <location>
        <begin position="253"/>
        <end position="272"/>
    </location>
</feature>
<feature type="compositionally biased region" description="Basic and acidic residues" evidence="1">
    <location>
        <begin position="208"/>
        <end position="220"/>
    </location>
</feature>
<gene>
    <name evidence="2" type="ORF">B0J12DRAFT_767247</name>
</gene>
<proteinExistence type="predicted"/>
<feature type="region of interest" description="Disordered" evidence="1">
    <location>
        <begin position="141"/>
        <end position="274"/>
    </location>
</feature>
<evidence type="ECO:0000313" key="3">
    <source>
        <dbReference type="Proteomes" id="UP000774617"/>
    </source>
</evidence>
<dbReference type="Proteomes" id="UP000774617">
    <property type="component" value="Unassembled WGS sequence"/>
</dbReference>
<name>A0ABQ8GP33_9PEZI</name>